<gene>
    <name evidence="1" type="ORF">BLNAU_4805</name>
</gene>
<comment type="caution">
    <text evidence="1">The sequence shown here is derived from an EMBL/GenBank/DDBJ whole genome shotgun (WGS) entry which is preliminary data.</text>
</comment>
<name>A0ABQ9Y921_9EUKA</name>
<keyword evidence="2" id="KW-1185">Reference proteome</keyword>
<reference evidence="1 2" key="1">
    <citation type="journal article" date="2022" name="bioRxiv">
        <title>Genomics of Preaxostyla Flagellates Illuminates Evolutionary Transitions and the Path Towards Mitochondrial Loss.</title>
        <authorList>
            <person name="Novak L.V.F."/>
            <person name="Treitli S.C."/>
            <person name="Pyrih J."/>
            <person name="Halakuc P."/>
            <person name="Pipaliya S.V."/>
            <person name="Vacek V."/>
            <person name="Brzon O."/>
            <person name="Soukal P."/>
            <person name="Eme L."/>
            <person name="Dacks J.B."/>
            <person name="Karnkowska A."/>
            <person name="Elias M."/>
            <person name="Hampl V."/>
        </authorList>
    </citation>
    <scope>NUCLEOTIDE SEQUENCE [LARGE SCALE GENOMIC DNA]</scope>
    <source>
        <strain evidence="1">NAU3</strain>
        <tissue evidence="1">Gut</tissue>
    </source>
</reference>
<accession>A0ABQ9Y921</accession>
<dbReference type="Proteomes" id="UP001281761">
    <property type="component" value="Unassembled WGS sequence"/>
</dbReference>
<organism evidence="1 2">
    <name type="scientific">Blattamonas nauphoetae</name>
    <dbReference type="NCBI Taxonomy" id="2049346"/>
    <lineage>
        <taxon>Eukaryota</taxon>
        <taxon>Metamonada</taxon>
        <taxon>Preaxostyla</taxon>
        <taxon>Oxymonadida</taxon>
        <taxon>Blattamonas</taxon>
    </lineage>
</organism>
<sequence>MTTRSNKQSASKVCRNGVEWFVGQFIADFIFTLSSRAQREVWSELSMSRGSSMVPVSIGSFTSLNDQSTSNPDQARRHTEDPCFSTIIQNRIPAAFSKKAAKGSHFENGVKKEHGSGGSVEQSGYDEVITTSVETPRSEWVVRRSDNNVDFDLFEKRFGVRSITEQCENVKAGAKAYQSSQLIDRSTPCLPKASSTRVAAKEEESVTTIEGEWQERIPINGQTMR</sequence>
<evidence type="ECO:0000313" key="2">
    <source>
        <dbReference type="Proteomes" id="UP001281761"/>
    </source>
</evidence>
<dbReference type="EMBL" id="JARBJD010000024">
    <property type="protein sequence ID" value="KAK2960252.1"/>
    <property type="molecule type" value="Genomic_DNA"/>
</dbReference>
<evidence type="ECO:0000313" key="1">
    <source>
        <dbReference type="EMBL" id="KAK2960252.1"/>
    </source>
</evidence>
<proteinExistence type="predicted"/>
<protein>
    <submittedName>
        <fullName evidence="1">Uncharacterized protein</fullName>
    </submittedName>
</protein>